<evidence type="ECO:0000256" key="1">
    <source>
        <dbReference type="ARBA" id="ARBA00022729"/>
    </source>
</evidence>
<comment type="caution">
    <text evidence="5">The sequence shown here is derived from an EMBL/GenBank/DDBJ whole genome shotgun (WGS) entry which is preliminary data.</text>
</comment>
<organism evidence="5 6">
    <name type="scientific">Stylosanthes scabra</name>
    <dbReference type="NCBI Taxonomy" id="79078"/>
    <lineage>
        <taxon>Eukaryota</taxon>
        <taxon>Viridiplantae</taxon>
        <taxon>Streptophyta</taxon>
        <taxon>Embryophyta</taxon>
        <taxon>Tracheophyta</taxon>
        <taxon>Spermatophyta</taxon>
        <taxon>Magnoliopsida</taxon>
        <taxon>eudicotyledons</taxon>
        <taxon>Gunneridae</taxon>
        <taxon>Pentapetalae</taxon>
        <taxon>rosids</taxon>
        <taxon>fabids</taxon>
        <taxon>Fabales</taxon>
        <taxon>Fabaceae</taxon>
        <taxon>Papilionoideae</taxon>
        <taxon>50 kb inversion clade</taxon>
        <taxon>dalbergioids sensu lato</taxon>
        <taxon>Dalbergieae</taxon>
        <taxon>Pterocarpus clade</taxon>
        <taxon>Stylosanthes</taxon>
    </lineage>
</organism>
<dbReference type="PANTHER" id="PTHR32444">
    <property type="entry name" value="BULB-TYPE LECTIN DOMAIN-CONTAINING PROTEIN"/>
    <property type="match status" value="1"/>
</dbReference>
<dbReference type="Pfam" id="PF01453">
    <property type="entry name" value="B_lectin"/>
    <property type="match status" value="1"/>
</dbReference>
<dbReference type="PANTHER" id="PTHR32444:SF183">
    <property type="entry name" value="APPLE DOMAIN-CONTAINING PROTEIN"/>
    <property type="match status" value="1"/>
</dbReference>
<keyword evidence="2" id="KW-1015">Disulfide bond</keyword>
<protein>
    <recommendedName>
        <fullName evidence="4">Bulb-type lectin domain-containing protein</fullName>
    </recommendedName>
</protein>
<dbReference type="InterPro" id="IPR036426">
    <property type="entry name" value="Bulb-type_lectin_dom_sf"/>
</dbReference>
<proteinExistence type="predicted"/>
<evidence type="ECO:0000256" key="3">
    <source>
        <dbReference type="ARBA" id="ARBA00023180"/>
    </source>
</evidence>
<gene>
    <name evidence="5" type="ORF">PIB30_115488</name>
</gene>
<keyword evidence="3" id="KW-0325">Glycoprotein</keyword>
<dbReference type="SUPFAM" id="SSF51110">
    <property type="entry name" value="alpha-D-mannose-specific plant lectins"/>
    <property type="match status" value="1"/>
</dbReference>
<feature type="domain" description="Bulb-type lectin" evidence="4">
    <location>
        <begin position="7"/>
        <end position="66"/>
    </location>
</feature>
<name>A0ABU6T1V3_9FABA</name>
<keyword evidence="6" id="KW-1185">Reference proteome</keyword>
<evidence type="ECO:0000256" key="2">
    <source>
        <dbReference type="ARBA" id="ARBA00023157"/>
    </source>
</evidence>
<accession>A0ABU6T1V3</accession>
<keyword evidence="1" id="KW-0732">Signal</keyword>
<dbReference type="Proteomes" id="UP001341840">
    <property type="component" value="Unassembled WGS sequence"/>
</dbReference>
<feature type="non-terminal residue" evidence="5">
    <location>
        <position position="92"/>
    </location>
</feature>
<dbReference type="InterPro" id="IPR001480">
    <property type="entry name" value="Bulb-type_lectin_dom"/>
</dbReference>
<evidence type="ECO:0000313" key="6">
    <source>
        <dbReference type="Proteomes" id="UP001341840"/>
    </source>
</evidence>
<evidence type="ECO:0000259" key="4">
    <source>
        <dbReference type="Pfam" id="PF01453"/>
    </source>
</evidence>
<reference evidence="5 6" key="1">
    <citation type="journal article" date="2023" name="Plants (Basel)">
        <title>Bridging the Gap: Combining Genomics and Transcriptomics Approaches to Understand Stylosanthes scabra, an Orphan Legume from the Brazilian Caatinga.</title>
        <authorList>
            <person name="Ferreira-Neto J.R.C."/>
            <person name="da Silva M.D."/>
            <person name="Binneck E."/>
            <person name="de Melo N.F."/>
            <person name="da Silva R.H."/>
            <person name="de Melo A.L.T.M."/>
            <person name="Pandolfi V."/>
            <person name="Bustamante F.O."/>
            <person name="Brasileiro-Vidal A.C."/>
            <person name="Benko-Iseppon A.M."/>
        </authorList>
    </citation>
    <scope>NUCLEOTIDE SEQUENCE [LARGE SCALE GENOMIC DNA]</scope>
    <source>
        <tissue evidence="5">Leaves</tissue>
    </source>
</reference>
<sequence>MSRKVEDKWNPIAQLLESGNLVVKDGHNSDHFLWQSFDYPRDTLVPGMKLGWDLVTGLERTLTSSKSIDDPGGGDYTLRIDLHGYPQVFLMN</sequence>
<dbReference type="EMBL" id="JASCZI010073135">
    <property type="protein sequence ID" value="MED6142617.1"/>
    <property type="molecule type" value="Genomic_DNA"/>
</dbReference>
<evidence type="ECO:0000313" key="5">
    <source>
        <dbReference type="EMBL" id="MED6142617.1"/>
    </source>
</evidence>